<dbReference type="EMBL" id="GBHO01035402">
    <property type="protein sequence ID" value="JAG08202.1"/>
    <property type="molecule type" value="Transcribed_RNA"/>
</dbReference>
<organism evidence="2">
    <name type="scientific">Lygus hesperus</name>
    <name type="common">Western plant bug</name>
    <dbReference type="NCBI Taxonomy" id="30085"/>
    <lineage>
        <taxon>Eukaryota</taxon>
        <taxon>Metazoa</taxon>
        <taxon>Ecdysozoa</taxon>
        <taxon>Arthropoda</taxon>
        <taxon>Hexapoda</taxon>
        <taxon>Insecta</taxon>
        <taxon>Pterygota</taxon>
        <taxon>Neoptera</taxon>
        <taxon>Paraneoptera</taxon>
        <taxon>Hemiptera</taxon>
        <taxon>Heteroptera</taxon>
        <taxon>Panheteroptera</taxon>
        <taxon>Cimicomorpha</taxon>
        <taxon>Miridae</taxon>
        <taxon>Mirini</taxon>
        <taxon>Lygus</taxon>
    </lineage>
</organism>
<evidence type="ECO:0000313" key="3">
    <source>
        <dbReference type="EMBL" id="JAG53818.1"/>
    </source>
</evidence>
<protein>
    <submittedName>
        <fullName evidence="2">Uncharacterized protein</fullName>
    </submittedName>
</protein>
<dbReference type="EMBL" id="GBRD01012006">
    <property type="protein sequence ID" value="JAG53818.1"/>
    <property type="molecule type" value="Transcribed_RNA"/>
</dbReference>
<feature type="non-terminal residue" evidence="2">
    <location>
        <position position="1"/>
    </location>
</feature>
<proteinExistence type="predicted"/>
<feature type="region of interest" description="Disordered" evidence="1">
    <location>
        <begin position="372"/>
        <end position="396"/>
    </location>
</feature>
<feature type="compositionally biased region" description="Basic residues" evidence="1">
    <location>
        <begin position="416"/>
        <end position="430"/>
    </location>
</feature>
<name>A0A0A9WIE1_LYGHE</name>
<feature type="region of interest" description="Disordered" evidence="1">
    <location>
        <begin position="70"/>
        <end position="91"/>
    </location>
</feature>
<feature type="region of interest" description="Disordered" evidence="1">
    <location>
        <begin position="474"/>
        <end position="500"/>
    </location>
</feature>
<feature type="region of interest" description="Disordered" evidence="1">
    <location>
        <begin position="575"/>
        <end position="612"/>
    </location>
</feature>
<reference evidence="2" key="1">
    <citation type="journal article" date="2014" name="PLoS ONE">
        <title>Transcriptome-Based Identification of ABC Transporters in the Western Tarnished Plant Bug Lygus hesperus.</title>
        <authorList>
            <person name="Hull J.J."/>
            <person name="Chaney K."/>
            <person name="Geib S.M."/>
            <person name="Fabrick J.A."/>
            <person name="Brent C.S."/>
            <person name="Walsh D."/>
            <person name="Lavine L.C."/>
        </authorList>
    </citation>
    <scope>NUCLEOTIDE SEQUENCE</scope>
</reference>
<reference evidence="2" key="2">
    <citation type="submission" date="2014-07" db="EMBL/GenBank/DDBJ databases">
        <authorList>
            <person name="Hull J."/>
        </authorList>
    </citation>
    <scope>NUCLEOTIDE SEQUENCE</scope>
</reference>
<dbReference type="AlphaFoldDB" id="A0A0A9WIE1"/>
<gene>
    <name evidence="2" type="ORF">CM83_36408</name>
</gene>
<sequence length="788" mass="90867">DDEVFKELINIVVDVFSHKSENCLLTFELPSQADRLATASNDSLIASASDYRLNEPLSDLSIPYKSCESIPSRKSSKHERNIKLPINKPSKHNTKKLFDKRLNPIVQTVLHAKQGFTDLETLFKLKHRSAYRGRRRKCPGNEGECLTEARGEQEVIGTEWVRQNEEHVPNARNDGVEESSEKLILYPQIPGRPEDFGDSSGTSSLYNQLHEVFDTLGMMMKVCHKKSYSDSHKIEYHINEVKAHMAAIGGYLFGGSSNPSSSGEVNDVVVYPNTEKVGTLISRTRKRRKDVTLYRIATNKSFRSRSRSRRRRRNRNNYRCMKANKSKQVHPKKKDEEEMSLGGVLRSYQRVKREETELVKILLNRLGLANVETERSPHQKHREHNGSNKDRSHQTYGKQFDMENETILDSQIPNNHKLKNSGKKKKRKASVQKEISIENLSAILEEPVKALKRSILEKQSLEIRGRRINRKRHTKCTVPTSKKVSAENDAAHQSDANDSVQSCFPNQEDMIKCSSEVYAQSLDDMPVVEEKVVSRIQNAAERLEHMQDLVEKKMGYLCKQKERYQEMKSSLLNSAVEKHESNVDRKFNNKESSRSKEQSKESQSEVYEMPEATMKTYPTHVRYTNVNLEESKDFRELLKGFEEAASEVRHSNFKERQIKSEVLKKEMNSTEDQSLGGRTYICNYMVEMIGCDMADDEYEDTRQMEMISRVENNVVVVEDVGINRTPYRKESVHKQLEVEEVDKDDENRQTLMNMYTSSTGFVKHRAEPFVKKRASGSNFPRKSWCTLS</sequence>
<accession>A0A0A9WIE1</accession>
<feature type="compositionally biased region" description="Basic and acidic residues" evidence="1">
    <location>
        <begin position="576"/>
        <end position="603"/>
    </location>
</feature>
<reference evidence="3" key="3">
    <citation type="submission" date="2014-09" db="EMBL/GenBank/DDBJ databases">
        <authorList>
            <person name="Magalhaes I.L.F."/>
            <person name="Oliveira U."/>
            <person name="Santos F.R."/>
            <person name="Vidigal T.H.D.A."/>
            <person name="Brescovit A.D."/>
            <person name="Santos A.J."/>
        </authorList>
    </citation>
    <scope>NUCLEOTIDE SEQUENCE</scope>
</reference>
<evidence type="ECO:0000313" key="2">
    <source>
        <dbReference type="EMBL" id="JAG08202.1"/>
    </source>
</evidence>
<evidence type="ECO:0000256" key="1">
    <source>
        <dbReference type="SAM" id="MobiDB-lite"/>
    </source>
</evidence>
<feature type="region of interest" description="Disordered" evidence="1">
    <location>
        <begin position="408"/>
        <end position="432"/>
    </location>
</feature>
<feature type="compositionally biased region" description="Basic residues" evidence="1">
    <location>
        <begin position="302"/>
        <end position="332"/>
    </location>
</feature>
<feature type="region of interest" description="Disordered" evidence="1">
    <location>
        <begin position="298"/>
        <end position="339"/>
    </location>
</feature>
<feature type="compositionally biased region" description="Basic and acidic residues" evidence="1">
    <location>
        <begin position="384"/>
        <end position="393"/>
    </location>
</feature>